<sequence length="144" mass="16701">MNGSHCVTHIKLSRNSIQFWPLLRKTQKFDCVPNRILSLLKFIAIQSYTSNMQRFLFTFLLLVSAVASFTPDAAFKRSQVNLSFGNEDQKNVFVYTQSTNDKRRRSAFVSMTDNLRKSVTGPPSFEDYMTIRRRAMSEVTEEEQ</sequence>
<protein>
    <submittedName>
        <fullName evidence="2">Uncharacterized protein</fullName>
    </submittedName>
</protein>
<keyword evidence="1" id="KW-0812">Transmembrane</keyword>
<reference evidence="2" key="1">
    <citation type="submission" date="2020-06" db="EMBL/GenBank/DDBJ databases">
        <authorList>
            <consortium name="Plant Systems Biology data submission"/>
        </authorList>
    </citation>
    <scope>NUCLEOTIDE SEQUENCE</scope>
    <source>
        <strain evidence="2">D6</strain>
    </source>
</reference>
<keyword evidence="1" id="KW-0472">Membrane</keyword>
<gene>
    <name evidence="2" type="ORF">SEMRO_334_G119900.1</name>
</gene>
<feature type="transmembrane region" description="Helical" evidence="1">
    <location>
        <begin position="55"/>
        <end position="75"/>
    </location>
</feature>
<evidence type="ECO:0000313" key="3">
    <source>
        <dbReference type="Proteomes" id="UP001153069"/>
    </source>
</evidence>
<keyword evidence="3" id="KW-1185">Reference proteome</keyword>
<keyword evidence="1" id="KW-1133">Transmembrane helix</keyword>
<proteinExistence type="predicted"/>
<dbReference type="EMBL" id="CAICTM010000333">
    <property type="protein sequence ID" value="CAB9508125.1"/>
    <property type="molecule type" value="Genomic_DNA"/>
</dbReference>
<dbReference type="Proteomes" id="UP001153069">
    <property type="component" value="Unassembled WGS sequence"/>
</dbReference>
<evidence type="ECO:0000256" key="1">
    <source>
        <dbReference type="SAM" id="Phobius"/>
    </source>
</evidence>
<organism evidence="2 3">
    <name type="scientific">Seminavis robusta</name>
    <dbReference type="NCBI Taxonomy" id="568900"/>
    <lineage>
        <taxon>Eukaryota</taxon>
        <taxon>Sar</taxon>
        <taxon>Stramenopiles</taxon>
        <taxon>Ochrophyta</taxon>
        <taxon>Bacillariophyta</taxon>
        <taxon>Bacillariophyceae</taxon>
        <taxon>Bacillariophycidae</taxon>
        <taxon>Naviculales</taxon>
        <taxon>Naviculaceae</taxon>
        <taxon>Seminavis</taxon>
    </lineage>
</organism>
<comment type="caution">
    <text evidence="2">The sequence shown here is derived from an EMBL/GenBank/DDBJ whole genome shotgun (WGS) entry which is preliminary data.</text>
</comment>
<dbReference type="AlphaFoldDB" id="A0A9N8DTN0"/>
<evidence type="ECO:0000313" key="2">
    <source>
        <dbReference type="EMBL" id="CAB9508125.1"/>
    </source>
</evidence>
<name>A0A9N8DTN0_9STRA</name>
<accession>A0A9N8DTN0</accession>